<comment type="caution">
    <text evidence="1">The sequence shown here is derived from an EMBL/GenBank/DDBJ whole genome shotgun (WGS) entry which is preliminary data.</text>
</comment>
<dbReference type="Proteomes" id="UP000320762">
    <property type="component" value="Unassembled WGS sequence"/>
</dbReference>
<evidence type="ECO:0000313" key="2">
    <source>
        <dbReference type="Proteomes" id="UP000320762"/>
    </source>
</evidence>
<keyword evidence="2" id="KW-1185">Reference proteome</keyword>
<name>A0A550CPR7_9AGAR</name>
<dbReference type="EMBL" id="VDMD01000003">
    <property type="protein sequence ID" value="TRM66801.1"/>
    <property type="molecule type" value="Genomic_DNA"/>
</dbReference>
<dbReference type="AlphaFoldDB" id="A0A550CPR7"/>
<reference evidence="1 2" key="1">
    <citation type="journal article" date="2019" name="New Phytol.">
        <title>Comparative genomics reveals unique wood-decay strategies and fruiting body development in the Schizophyllaceae.</title>
        <authorList>
            <person name="Almasi E."/>
            <person name="Sahu N."/>
            <person name="Krizsan K."/>
            <person name="Balint B."/>
            <person name="Kovacs G.M."/>
            <person name="Kiss B."/>
            <person name="Cseklye J."/>
            <person name="Drula E."/>
            <person name="Henrissat B."/>
            <person name="Nagy I."/>
            <person name="Chovatia M."/>
            <person name="Adam C."/>
            <person name="LaButti K."/>
            <person name="Lipzen A."/>
            <person name="Riley R."/>
            <person name="Grigoriev I.V."/>
            <person name="Nagy L.G."/>
        </authorList>
    </citation>
    <scope>NUCLEOTIDE SEQUENCE [LARGE SCALE GENOMIC DNA]</scope>
    <source>
        <strain evidence="1 2">NL-1724</strain>
    </source>
</reference>
<proteinExistence type="predicted"/>
<accession>A0A550CPR7</accession>
<sequence>MRPSLPSVWDEGSAHNLVNPLAFTRTGSEVELQLPSTGKDHRFTDCPFVLKSTLHEYAMPFVRVYRSPLSYFYTGLVWDRLLALHRQASGRTATRGSRSQVFAESHARASLTPIFKSSPSLIVTRLLFDQLRLFPDQDRCSRRGLASPARLVIIDRMQRGGVHSPPRRPRGRYGALFSAAIQAPRRQRARCDSAPRVAKVAMTYRRCLDGI</sequence>
<gene>
    <name evidence="1" type="ORF">BD626DRAFT_483867</name>
</gene>
<organism evidence="1 2">
    <name type="scientific">Schizophyllum amplum</name>
    <dbReference type="NCBI Taxonomy" id="97359"/>
    <lineage>
        <taxon>Eukaryota</taxon>
        <taxon>Fungi</taxon>
        <taxon>Dikarya</taxon>
        <taxon>Basidiomycota</taxon>
        <taxon>Agaricomycotina</taxon>
        <taxon>Agaricomycetes</taxon>
        <taxon>Agaricomycetidae</taxon>
        <taxon>Agaricales</taxon>
        <taxon>Schizophyllaceae</taxon>
        <taxon>Schizophyllum</taxon>
    </lineage>
</organism>
<evidence type="ECO:0000313" key="1">
    <source>
        <dbReference type="EMBL" id="TRM66801.1"/>
    </source>
</evidence>
<protein>
    <submittedName>
        <fullName evidence="1">Uncharacterized protein</fullName>
    </submittedName>
</protein>